<comment type="caution">
    <text evidence="1">The sequence shown here is derived from an EMBL/GenBank/DDBJ whole genome shotgun (WGS) entry which is preliminary data.</text>
</comment>
<reference evidence="1 2" key="1">
    <citation type="submission" date="2024-02" db="EMBL/GenBank/DDBJ databases">
        <authorList>
            <person name="Chen Y."/>
            <person name="Shah S."/>
            <person name="Dougan E. K."/>
            <person name="Thang M."/>
            <person name="Chan C."/>
        </authorList>
    </citation>
    <scope>NUCLEOTIDE SEQUENCE [LARGE SCALE GENOMIC DNA]</scope>
</reference>
<sequence>MRKARTEEWRASAYVERTLRERFWLRSMQSKLLVGRQNFGRARSCNKDVRMRTLRIAKHSLKAEEGGMVQHRLETPAFTCLRSTKEAWYQKNLLESIQRGLKDNGCYKSNEDVFKATISERHLFKDMTSPLGLR</sequence>
<keyword evidence="2" id="KW-1185">Reference proteome</keyword>
<evidence type="ECO:0000313" key="2">
    <source>
        <dbReference type="Proteomes" id="UP001642464"/>
    </source>
</evidence>
<accession>A0ABP0RCE1</accession>
<proteinExistence type="predicted"/>
<evidence type="ECO:0000313" key="1">
    <source>
        <dbReference type="EMBL" id="CAK9097993.1"/>
    </source>
</evidence>
<dbReference type="EMBL" id="CAXAMM010041200">
    <property type="protein sequence ID" value="CAK9097993.1"/>
    <property type="molecule type" value="Genomic_DNA"/>
</dbReference>
<gene>
    <name evidence="1" type="ORF">SCF082_LOCUS45953</name>
</gene>
<organism evidence="1 2">
    <name type="scientific">Durusdinium trenchii</name>
    <dbReference type="NCBI Taxonomy" id="1381693"/>
    <lineage>
        <taxon>Eukaryota</taxon>
        <taxon>Sar</taxon>
        <taxon>Alveolata</taxon>
        <taxon>Dinophyceae</taxon>
        <taxon>Suessiales</taxon>
        <taxon>Symbiodiniaceae</taxon>
        <taxon>Durusdinium</taxon>
    </lineage>
</organism>
<dbReference type="Proteomes" id="UP001642464">
    <property type="component" value="Unassembled WGS sequence"/>
</dbReference>
<name>A0ABP0RCE1_9DINO</name>
<protein>
    <submittedName>
        <fullName evidence="1">Uncharacterized protein</fullName>
    </submittedName>
</protein>